<dbReference type="Proteomes" id="UP001216384">
    <property type="component" value="Unassembled WGS sequence"/>
</dbReference>
<evidence type="ECO:0000313" key="8">
    <source>
        <dbReference type="EMBL" id="MDC4183435.1"/>
    </source>
</evidence>
<sequence length="240" mass="28131">MNVIFYNEDKKINEQYYLASATKRIFAALFDLIFISGISFGINYLINFLFDQYWTNYPIGLFVILVGITTFIFFSLYFILIPRLTKGKTLFRLVFKIQLIERNEIKKYVIHLFLHNILIYLFLVVIMIVMGASLFSFTNNQQKEIINLFLKKNILDQPVNIIIFVSFFKGLYSVYAILLLVILISVIMRSRKLALHDRVANLVMIDLSTKIDLYKQEEKKPKQSDKIEINLPGNIDISEI</sequence>
<feature type="transmembrane region" description="Helical" evidence="5">
    <location>
        <begin position="25"/>
        <end position="46"/>
    </location>
</feature>
<dbReference type="Pfam" id="PF06271">
    <property type="entry name" value="RDD"/>
    <property type="match status" value="1"/>
</dbReference>
<evidence type="ECO:0000313" key="10">
    <source>
        <dbReference type="Proteomes" id="UP001220940"/>
    </source>
</evidence>
<feature type="transmembrane region" description="Helical" evidence="5">
    <location>
        <begin position="112"/>
        <end position="138"/>
    </location>
</feature>
<comment type="caution">
    <text evidence="8">The sequence shown here is derived from an EMBL/GenBank/DDBJ whole genome shotgun (WGS) entry which is preliminary data.</text>
</comment>
<keyword evidence="2 5" id="KW-0812">Transmembrane</keyword>
<evidence type="ECO:0000256" key="2">
    <source>
        <dbReference type="ARBA" id="ARBA00022692"/>
    </source>
</evidence>
<keyword evidence="10" id="KW-1185">Reference proteome</keyword>
<protein>
    <submittedName>
        <fullName evidence="8">RDD family protein</fullName>
    </submittedName>
</protein>
<dbReference type="GO" id="GO:0016020">
    <property type="term" value="C:membrane"/>
    <property type="evidence" value="ECO:0007669"/>
    <property type="project" value="UniProtKB-SubCell"/>
</dbReference>
<dbReference type="RefSeq" id="WP_255035031.1">
    <property type="nucleotide sequence ID" value="NZ_CP101414.1"/>
</dbReference>
<organism evidence="8 9">
    <name type="scientific">Mycoplasma bradburyae</name>
    <dbReference type="NCBI Taxonomy" id="2963128"/>
    <lineage>
        <taxon>Bacteria</taxon>
        <taxon>Bacillati</taxon>
        <taxon>Mycoplasmatota</taxon>
        <taxon>Mollicutes</taxon>
        <taxon>Mycoplasmataceae</taxon>
        <taxon>Mycoplasma</taxon>
    </lineage>
</organism>
<keyword evidence="3 5" id="KW-1133">Transmembrane helix</keyword>
<dbReference type="EMBL" id="JAJHZM010000018">
    <property type="protein sequence ID" value="MDC4182269.1"/>
    <property type="molecule type" value="Genomic_DNA"/>
</dbReference>
<evidence type="ECO:0000256" key="1">
    <source>
        <dbReference type="ARBA" id="ARBA00004141"/>
    </source>
</evidence>
<evidence type="ECO:0000313" key="9">
    <source>
        <dbReference type="Proteomes" id="UP001216384"/>
    </source>
</evidence>
<keyword evidence="4 5" id="KW-0472">Membrane</keyword>
<dbReference type="AlphaFoldDB" id="A0AAW6HNT4"/>
<evidence type="ECO:0000256" key="4">
    <source>
        <dbReference type="ARBA" id="ARBA00023136"/>
    </source>
</evidence>
<evidence type="ECO:0000256" key="5">
    <source>
        <dbReference type="SAM" id="Phobius"/>
    </source>
</evidence>
<name>A0AAW6HNT4_9MOLU</name>
<dbReference type="EMBL" id="JAJHZP010000013">
    <property type="protein sequence ID" value="MDC4183435.1"/>
    <property type="molecule type" value="Genomic_DNA"/>
</dbReference>
<evidence type="ECO:0000313" key="7">
    <source>
        <dbReference type="EMBL" id="MDC4182269.1"/>
    </source>
</evidence>
<dbReference type="Proteomes" id="UP001220940">
    <property type="component" value="Unassembled WGS sequence"/>
</dbReference>
<feature type="transmembrane region" description="Helical" evidence="5">
    <location>
        <begin position="158"/>
        <end position="188"/>
    </location>
</feature>
<comment type="subcellular location">
    <subcellularLocation>
        <location evidence="1">Membrane</location>
        <topology evidence="1">Multi-pass membrane protein</topology>
    </subcellularLocation>
</comment>
<feature type="domain" description="RDD" evidence="6">
    <location>
        <begin position="18"/>
        <end position="201"/>
    </location>
</feature>
<feature type="transmembrane region" description="Helical" evidence="5">
    <location>
        <begin position="58"/>
        <end position="80"/>
    </location>
</feature>
<proteinExistence type="predicted"/>
<reference evidence="8 10" key="1">
    <citation type="submission" date="2021-11" db="EMBL/GenBank/DDBJ databases">
        <title>Description of Mycoplasma bradburyaesp. nov.from sea birds: a tribute to a great mycoplasmologist.</title>
        <authorList>
            <person name="Ramirez A.S."/>
            <person name="Poveda C."/>
            <person name="Suarez-Perez A."/>
            <person name="Rosales R.S."/>
            <person name="Dijkman R."/>
            <person name="Feberwee A."/>
            <person name="Spergser J."/>
            <person name="Szostak M.P."/>
            <person name="Ressel L."/>
            <person name="Calabuig P."/>
            <person name="Catania S."/>
            <person name="Gobbo F."/>
            <person name="Timofte D."/>
            <person name="Poveda J.B."/>
        </authorList>
    </citation>
    <scope>NUCLEOTIDE SEQUENCE</scope>
    <source>
        <strain evidence="7 10">T158</strain>
        <strain evidence="8">T264</strain>
    </source>
</reference>
<evidence type="ECO:0000259" key="6">
    <source>
        <dbReference type="Pfam" id="PF06271"/>
    </source>
</evidence>
<evidence type="ECO:0000256" key="3">
    <source>
        <dbReference type="ARBA" id="ARBA00022989"/>
    </source>
</evidence>
<accession>A0AAW6HNT4</accession>
<dbReference type="InterPro" id="IPR010432">
    <property type="entry name" value="RDD"/>
</dbReference>
<gene>
    <name evidence="7" type="ORF">LNO68_03685</name>
    <name evidence="8" type="ORF">LNO71_02110</name>
</gene>